<proteinExistence type="predicted"/>
<dbReference type="InterPro" id="IPR036873">
    <property type="entry name" value="Rhodanese-like_dom_sf"/>
</dbReference>
<dbReference type="AlphaFoldDB" id="A0A1W2BV20"/>
<evidence type="ECO:0000313" key="3">
    <source>
        <dbReference type="EMBL" id="SMC76452.1"/>
    </source>
</evidence>
<feature type="region of interest" description="Disordered" evidence="1">
    <location>
        <begin position="38"/>
        <end position="58"/>
    </location>
</feature>
<keyword evidence="3" id="KW-0808">Transferase</keyword>
<dbReference type="PANTHER" id="PTHR43031">
    <property type="entry name" value="FAD-DEPENDENT OXIDOREDUCTASE"/>
    <property type="match status" value="1"/>
</dbReference>
<dbReference type="Pfam" id="PF00581">
    <property type="entry name" value="Rhodanese"/>
    <property type="match status" value="1"/>
</dbReference>
<protein>
    <submittedName>
        <fullName evidence="3">Rhodanese-related sulfurtransferase</fullName>
    </submittedName>
</protein>
<gene>
    <name evidence="3" type="ORF">SAMN02745168_2380</name>
</gene>
<dbReference type="InterPro" id="IPR050229">
    <property type="entry name" value="GlpE_sulfurtransferase"/>
</dbReference>
<dbReference type="PROSITE" id="PS50206">
    <property type="entry name" value="RHODANESE_3"/>
    <property type="match status" value="1"/>
</dbReference>
<name>A0A1W2BV20_9FIRM</name>
<dbReference type="EMBL" id="FWXW01000006">
    <property type="protein sequence ID" value="SMC76452.1"/>
    <property type="molecule type" value="Genomic_DNA"/>
</dbReference>
<organism evidence="3 4">
    <name type="scientific">Papillibacter cinnamivorans DSM 12816</name>
    <dbReference type="NCBI Taxonomy" id="1122930"/>
    <lineage>
        <taxon>Bacteria</taxon>
        <taxon>Bacillati</taxon>
        <taxon>Bacillota</taxon>
        <taxon>Clostridia</taxon>
        <taxon>Eubacteriales</taxon>
        <taxon>Oscillospiraceae</taxon>
        <taxon>Papillibacter</taxon>
    </lineage>
</organism>
<dbReference type="STRING" id="1122930.SAMN02745168_2380"/>
<dbReference type="OrthoDB" id="9800872at2"/>
<keyword evidence="4" id="KW-1185">Reference proteome</keyword>
<evidence type="ECO:0000259" key="2">
    <source>
        <dbReference type="PROSITE" id="PS50206"/>
    </source>
</evidence>
<evidence type="ECO:0000313" key="4">
    <source>
        <dbReference type="Proteomes" id="UP000192790"/>
    </source>
</evidence>
<evidence type="ECO:0000256" key="1">
    <source>
        <dbReference type="SAM" id="MobiDB-lite"/>
    </source>
</evidence>
<sequence>MFGLFGFKTNRMPMNQAKEEWERDRTVQIIDVRTEEEYRSGHIPGSRNIPLHTIGPDNKKLKDKDKRMFIYCYSGSRSWQACRRLKKLGFADVTNIGGITAWNGPLARGNKAYAN</sequence>
<feature type="domain" description="Rhodanese" evidence="2">
    <location>
        <begin position="23"/>
        <end position="108"/>
    </location>
</feature>
<accession>A0A1W2BV20</accession>
<dbReference type="CDD" id="cd00158">
    <property type="entry name" value="RHOD"/>
    <property type="match status" value="1"/>
</dbReference>
<dbReference type="GO" id="GO:0016740">
    <property type="term" value="F:transferase activity"/>
    <property type="evidence" value="ECO:0007669"/>
    <property type="project" value="UniProtKB-KW"/>
</dbReference>
<reference evidence="3 4" key="1">
    <citation type="submission" date="2017-04" db="EMBL/GenBank/DDBJ databases">
        <authorList>
            <person name="Afonso C.L."/>
            <person name="Miller P.J."/>
            <person name="Scott M.A."/>
            <person name="Spackman E."/>
            <person name="Goraichik I."/>
            <person name="Dimitrov K.M."/>
            <person name="Suarez D.L."/>
            <person name="Swayne D.E."/>
        </authorList>
    </citation>
    <scope>NUCLEOTIDE SEQUENCE [LARGE SCALE GENOMIC DNA]</scope>
    <source>
        <strain evidence="3 4">DSM 12816</strain>
    </source>
</reference>
<dbReference type="Proteomes" id="UP000192790">
    <property type="component" value="Unassembled WGS sequence"/>
</dbReference>
<dbReference type="Gene3D" id="3.40.250.10">
    <property type="entry name" value="Rhodanese-like domain"/>
    <property type="match status" value="1"/>
</dbReference>
<dbReference type="RefSeq" id="WP_084235057.1">
    <property type="nucleotide sequence ID" value="NZ_FWXW01000006.1"/>
</dbReference>
<dbReference type="SUPFAM" id="SSF52821">
    <property type="entry name" value="Rhodanese/Cell cycle control phosphatase"/>
    <property type="match status" value="1"/>
</dbReference>
<dbReference type="SMART" id="SM00450">
    <property type="entry name" value="RHOD"/>
    <property type="match status" value="1"/>
</dbReference>
<dbReference type="InterPro" id="IPR001763">
    <property type="entry name" value="Rhodanese-like_dom"/>
</dbReference>
<dbReference type="PANTHER" id="PTHR43031:SF1">
    <property type="entry name" value="PYRIDINE NUCLEOTIDE-DISULPHIDE OXIDOREDUCTASE"/>
    <property type="match status" value="1"/>
</dbReference>